<name>A0A445AF34_ARAHY</name>
<comment type="caution">
    <text evidence="2">The sequence shown here is derived from an EMBL/GenBank/DDBJ whole genome shotgun (WGS) entry which is preliminary data.</text>
</comment>
<protein>
    <submittedName>
        <fullName evidence="2">Uncharacterized protein</fullName>
    </submittedName>
</protein>
<dbReference type="Proteomes" id="UP000289738">
    <property type="component" value="Chromosome B02"/>
</dbReference>
<organism evidence="2 3">
    <name type="scientific">Arachis hypogaea</name>
    <name type="common">Peanut</name>
    <dbReference type="NCBI Taxonomy" id="3818"/>
    <lineage>
        <taxon>Eukaryota</taxon>
        <taxon>Viridiplantae</taxon>
        <taxon>Streptophyta</taxon>
        <taxon>Embryophyta</taxon>
        <taxon>Tracheophyta</taxon>
        <taxon>Spermatophyta</taxon>
        <taxon>Magnoliopsida</taxon>
        <taxon>eudicotyledons</taxon>
        <taxon>Gunneridae</taxon>
        <taxon>Pentapetalae</taxon>
        <taxon>rosids</taxon>
        <taxon>fabids</taxon>
        <taxon>Fabales</taxon>
        <taxon>Fabaceae</taxon>
        <taxon>Papilionoideae</taxon>
        <taxon>50 kb inversion clade</taxon>
        <taxon>dalbergioids sensu lato</taxon>
        <taxon>Dalbergieae</taxon>
        <taxon>Pterocarpus clade</taxon>
        <taxon>Arachis</taxon>
    </lineage>
</organism>
<evidence type="ECO:0000256" key="1">
    <source>
        <dbReference type="SAM" id="MobiDB-lite"/>
    </source>
</evidence>
<sequence length="330" mass="35855">MGVYLPANLRPDFFRASRGRNRLRGVKVGIERGLILWIGPFVCTWALSLGQVFQNVSGGTCPYNLYSASIRVGRGGDRVEVLEEVEGEGEVEPVVEIRVEEVEGRRKVVMVVVVMPPNRAAAVVPSTSDLRRAAEGCSLEQPPPSRSRRRPFEGAPPLLGHSASLSPTLPIACSVEALKVPSSFQSSSNHGGSILRREGTPEPLWRSQGAAAQTINSTAYDIVFCDLIGTREKPQWSKSCKGKGPGCQNNLTYPLPNTATDFPKFLVAHHGLCPKKKNDFCLCVTVTVCVPDAKTTSPTHYPILQRISPNSDTGSSFPQIPYSSNYLLIP</sequence>
<dbReference type="AlphaFoldDB" id="A0A445AF34"/>
<reference evidence="2 3" key="1">
    <citation type="submission" date="2019-01" db="EMBL/GenBank/DDBJ databases">
        <title>Sequencing of cultivated peanut Arachis hypogaea provides insights into genome evolution and oil improvement.</title>
        <authorList>
            <person name="Chen X."/>
        </authorList>
    </citation>
    <scope>NUCLEOTIDE SEQUENCE [LARGE SCALE GENOMIC DNA]</scope>
    <source>
        <strain evidence="3">cv. Fuhuasheng</strain>
        <tissue evidence="2">Leaves</tissue>
    </source>
</reference>
<evidence type="ECO:0000313" key="3">
    <source>
        <dbReference type="Proteomes" id="UP000289738"/>
    </source>
</evidence>
<feature type="region of interest" description="Disordered" evidence="1">
    <location>
        <begin position="133"/>
        <end position="159"/>
    </location>
</feature>
<keyword evidence="3" id="KW-1185">Reference proteome</keyword>
<accession>A0A445AF34</accession>
<dbReference type="EMBL" id="SDMP01000012">
    <property type="protein sequence ID" value="RYR25035.1"/>
    <property type="molecule type" value="Genomic_DNA"/>
</dbReference>
<proteinExistence type="predicted"/>
<gene>
    <name evidence="2" type="ORF">Ahy_B02g058675</name>
</gene>
<evidence type="ECO:0000313" key="2">
    <source>
        <dbReference type="EMBL" id="RYR25035.1"/>
    </source>
</evidence>